<dbReference type="InterPro" id="IPR051721">
    <property type="entry name" value="Biopterin_syn/organic_redct"/>
</dbReference>
<dbReference type="RefSeq" id="WP_008825174.1">
    <property type="nucleotide sequence ID" value="NZ_AFNU02000005.1"/>
</dbReference>
<dbReference type="PANTHER" id="PTHR44085">
    <property type="entry name" value="SEPIAPTERIN REDUCTASE"/>
    <property type="match status" value="1"/>
</dbReference>
<dbReference type="STRING" id="1033810.HLPCO_001700"/>
<evidence type="ECO:0000313" key="7">
    <source>
        <dbReference type="Proteomes" id="UP000005707"/>
    </source>
</evidence>
<dbReference type="InterPro" id="IPR020904">
    <property type="entry name" value="Sc_DH/Rdtase_CS"/>
</dbReference>
<dbReference type="FunCoup" id="F7PTL2">
    <property type="interactions" value="38"/>
</dbReference>
<dbReference type="GO" id="GO:0004757">
    <property type="term" value="F:sepiapterin reductase (NADP+) activity"/>
    <property type="evidence" value="ECO:0007669"/>
    <property type="project" value="UniProtKB-EC"/>
</dbReference>
<reference evidence="6 7" key="2">
    <citation type="journal article" date="2013" name="PLoS ONE">
        <title>INDIGO - INtegrated Data Warehouse of MIcrobial GenOmes with Examples from the Red Sea Extremophiles.</title>
        <authorList>
            <person name="Alam I."/>
            <person name="Antunes A."/>
            <person name="Kamau A.A."/>
            <person name="Ba Alawi W."/>
            <person name="Kalkatawi M."/>
            <person name="Stingl U."/>
            <person name="Bajic V.B."/>
        </authorList>
    </citation>
    <scope>NUCLEOTIDE SEQUENCE [LARGE SCALE GENOMIC DNA]</scope>
    <source>
        <strain evidence="6 7">SSD-17B</strain>
    </source>
</reference>
<evidence type="ECO:0000256" key="1">
    <source>
        <dbReference type="ARBA" id="ARBA00004496"/>
    </source>
</evidence>
<keyword evidence="4" id="KW-0521">NADP</keyword>
<organism evidence="6 7">
    <name type="scientific">Haloplasma contractile SSD-17B</name>
    <dbReference type="NCBI Taxonomy" id="1033810"/>
    <lineage>
        <taxon>Bacteria</taxon>
        <taxon>Bacillati</taxon>
        <taxon>Mycoplasmatota</taxon>
        <taxon>Mollicutes</taxon>
        <taxon>Haloplasmatales</taxon>
        <taxon>Haloplasmataceae</taxon>
        <taxon>Haloplasma</taxon>
    </lineage>
</organism>
<dbReference type="PRINTS" id="PR00081">
    <property type="entry name" value="GDHRDH"/>
</dbReference>
<sequence length="253" mass="28168">MNYYIITGTSRGLGEALANELIDENNSLFCISRSKNETLITNAKNKGASLEYIEYDLLNVERIDQLIEDIFEGITLQESDAVYLVNNAGMVGPIKPIGKCESKDMTANITLNTIAPMALTNAFMKQTENFNGEKLVINISSGAGKRPFFGWGTYCTSKAALDMFTKCVGLEQGNKENPVKVYSFGPGIVDTTMQKEIRSSNNEDFEQVERFIKFKEEGQLKSPEFVAKQVLKLIHTTDLENGTLTSVKEIMEK</sequence>
<keyword evidence="7" id="KW-1185">Reference proteome</keyword>
<dbReference type="InterPro" id="IPR036291">
    <property type="entry name" value="NAD(P)-bd_dom_sf"/>
</dbReference>
<dbReference type="SUPFAM" id="SSF51735">
    <property type="entry name" value="NAD(P)-binding Rossmann-fold domains"/>
    <property type="match status" value="1"/>
</dbReference>
<dbReference type="PANTHER" id="PTHR44085:SF2">
    <property type="entry name" value="SEPIAPTERIN REDUCTASE"/>
    <property type="match status" value="1"/>
</dbReference>
<name>F7PTL2_9MOLU</name>
<dbReference type="GO" id="GO:0005737">
    <property type="term" value="C:cytoplasm"/>
    <property type="evidence" value="ECO:0007669"/>
    <property type="project" value="UniProtKB-SubCell"/>
</dbReference>
<keyword evidence="3" id="KW-0963">Cytoplasm</keyword>
<evidence type="ECO:0000256" key="3">
    <source>
        <dbReference type="ARBA" id="ARBA00022490"/>
    </source>
</evidence>
<dbReference type="Gene3D" id="3.40.50.720">
    <property type="entry name" value="NAD(P)-binding Rossmann-like Domain"/>
    <property type="match status" value="1"/>
</dbReference>
<evidence type="ECO:0000256" key="5">
    <source>
        <dbReference type="ARBA" id="ARBA00023002"/>
    </source>
</evidence>
<accession>F7PTL2</accession>
<dbReference type="Proteomes" id="UP000005707">
    <property type="component" value="Unassembled WGS sequence"/>
</dbReference>
<dbReference type="InParanoid" id="F7PTL2"/>
<evidence type="ECO:0000313" key="6">
    <source>
        <dbReference type="EMBL" id="ERJ12173.1"/>
    </source>
</evidence>
<dbReference type="eggNOG" id="COG1028">
    <property type="taxonomic scope" value="Bacteria"/>
</dbReference>
<gene>
    <name evidence="6" type="ORF">HLPCO_001700</name>
</gene>
<dbReference type="EMBL" id="AFNU02000005">
    <property type="protein sequence ID" value="ERJ12173.1"/>
    <property type="molecule type" value="Genomic_DNA"/>
</dbReference>
<dbReference type="PROSITE" id="PS00061">
    <property type="entry name" value="ADH_SHORT"/>
    <property type="match status" value="1"/>
</dbReference>
<evidence type="ECO:0000256" key="2">
    <source>
        <dbReference type="ARBA" id="ARBA00006484"/>
    </source>
</evidence>
<dbReference type="InterPro" id="IPR002347">
    <property type="entry name" value="SDR_fam"/>
</dbReference>
<dbReference type="AlphaFoldDB" id="F7PTL2"/>
<dbReference type="NCBIfam" id="NF005381">
    <property type="entry name" value="PRK06924.1"/>
    <property type="match status" value="1"/>
</dbReference>
<reference evidence="6 7" key="1">
    <citation type="journal article" date="2011" name="J. Bacteriol.">
        <title>Genome sequence of Haloplasma contractile, an unusual contractile bacterium from a deep-sea anoxic brine lake.</title>
        <authorList>
            <person name="Antunes A."/>
            <person name="Alam I."/>
            <person name="El Dorry H."/>
            <person name="Siam R."/>
            <person name="Robertson A."/>
            <person name="Bajic V.B."/>
            <person name="Stingl U."/>
        </authorList>
    </citation>
    <scope>NUCLEOTIDE SEQUENCE [LARGE SCALE GENOMIC DNA]</scope>
    <source>
        <strain evidence="6 7">SSD-17B</strain>
    </source>
</reference>
<comment type="similarity">
    <text evidence="2">Belongs to the short-chain dehydrogenases/reductases (SDR) family.</text>
</comment>
<dbReference type="EC" id="1.1.1.153" evidence="6"/>
<keyword evidence="5 6" id="KW-0560">Oxidoreductase</keyword>
<comment type="subcellular location">
    <subcellularLocation>
        <location evidence="1">Cytoplasm</location>
    </subcellularLocation>
</comment>
<dbReference type="OrthoDB" id="9794387at2"/>
<proteinExistence type="inferred from homology"/>
<dbReference type="GO" id="GO:0006729">
    <property type="term" value="P:tetrahydrobiopterin biosynthetic process"/>
    <property type="evidence" value="ECO:0007669"/>
    <property type="project" value="TreeGrafter"/>
</dbReference>
<comment type="caution">
    <text evidence="6">The sequence shown here is derived from an EMBL/GenBank/DDBJ whole genome shotgun (WGS) entry which is preliminary data.</text>
</comment>
<protein>
    <submittedName>
        <fullName evidence="6">Oxidoreductase short-chain dehydrogenase-reductase family protein</fullName>
        <ecNumber evidence="6">1.1.1.153</ecNumber>
    </submittedName>
</protein>
<dbReference type="Pfam" id="PF00106">
    <property type="entry name" value="adh_short"/>
    <property type="match status" value="1"/>
</dbReference>
<evidence type="ECO:0000256" key="4">
    <source>
        <dbReference type="ARBA" id="ARBA00022857"/>
    </source>
</evidence>